<dbReference type="InterPro" id="IPR035919">
    <property type="entry name" value="EAL_sf"/>
</dbReference>
<dbReference type="InterPro" id="IPR001610">
    <property type="entry name" value="PAC"/>
</dbReference>
<dbReference type="CDD" id="cd01948">
    <property type="entry name" value="EAL"/>
    <property type="match status" value="1"/>
</dbReference>
<proteinExistence type="predicted"/>
<dbReference type="Pfam" id="PF08447">
    <property type="entry name" value="PAS_3"/>
    <property type="match status" value="1"/>
</dbReference>
<evidence type="ECO:0000313" key="5">
    <source>
        <dbReference type="Proteomes" id="UP000649768"/>
    </source>
</evidence>
<dbReference type="InterPro" id="IPR050706">
    <property type="entry name" value="Cyclic-di-GMP_PDE-like"/>
</dbReference>
<feature type="domain" description="GGDEF" evidence="3">
    <location>
        <begin position="137"/>
        <end position="271"/>
    </location>
</feature>
<reference evidence="4 5" key="1">
    <citation type="submission" date="2020-09" db="EMBL/GenBank/DDBJ databases">
        <title>Photobacterium sp. CAU 1568 isolated from sand of Sido Beach.</title>
        <authorList>
            <person name="Kim W."/>
        </authorList>
    </citation>
    <scope>NUCLEOTIDE SEQUENCE [LARGE SCALE GENOMIC DNA]</scope>
    <source>
        <strain evidence="4 5">CAU 1568</strain>
    </source>
</reference>
<dbReference type="SUPFAM" id="SSF55785">
    <property type="entry name" value="PYP-like sensor domain (PAS domain)"/>
    <property type="match status" value="1"/>
</dbReference>
<evidence type="ECO:0000259" key="2">
    <source>
        <dbReference type="PROSITE" id="PS50883"/>
    </source>
</evidence>
<feature type="domain" description="PAC" evidence="1">
    <location>
        <begin position="57"/>
        <end position="109"/>
    </location>
</feature>
<dbReference type="EMBL" id="JACYTP010000009">
    <property type="protein sequence ID" value="MBD8513792.1"/>
    <property type="molecule type" value="Genomic_DNA"/>
</dbReference>
<gene>
    <name evidence="4" type="ORF">IFO68_14010</name>
</gene>
<dbReference type="SMART" id="SM00052">
    <property type="entry name" value="EAL"/>
    <property type="match status" value="1"/>
</dbReference>
<dbReference type="InterPro" id="IPR000160">
    <property type="entry name" value="GGDEF_dom"/>
</dbReference>
<feature type="domain" description="EAL" evidence="2">
    <location>
        <begin position="280"/>
        <end position="532"/>
    </location>
</feature>
<dbReference type="Gene3D" id="3.30.70.270">
    <property type="match status" value="1"/>
</dbReference>
<dbReference type="Gene3D" id="3.30.450.20">
    <property type="entry name" value="PAS domain"/>
    <property type="match status" value="1"/>
</dbReference>
<dbReference type="PANTHER" id="PTHR33121:SF79">
    <property type="entry name" value="CYCLIC DI-GMP PHOSPHODIESTERASE PDED-RELATED"/>
    <property type="match status" value="1"/>
</dbReference>
<accession>A0ABR9BMS4</accession>
<dbReference type="PANTHER" id="PTHR33121">
    <property type="entry name" value="CYCLIC DI-GMP PHOSPHODIESTERASE PDEF"/>
    <property type="match status" value="1"/>
</dbReference>
<dbReference type="InterPro" id="IPR035965">
    <property type="entry name" value="PAS-like_dom_sf"/>
</dbReference>
<dbReference type="RefSeq" id="WP_192016484.1">
    <property type="nucleotide sequence ID" value="NZ_JACYTP010000009.1"/>
</dbReference>
<sequence length="532" mass="60617">MTPDNMVNFYNTHFYENFDVSLHGSPLDEWIAIMHPDDKSQFIENISTQVTEKITRFISQYRVRNRQGEYHWIEAVGVIHADDSGNLLYMVGAHKDITEKKQYEDKLYQLAYCDSLTGFNNRRKLIETLTELLEAKSHAAIMTFGLNKINQIMDVFGYQAGNSIILLCAECLKEAFGSKNVYKTQPDEFVVLQKGVYSESVLKQQIASLLTDFEQRFRSFHQSTLQSLNVGVYLLKEDNCLSEDAESLLYKSTLIMRHGSEKDDCISFYVDEEKRSIERHLFLETGLKKAITDKELYLLFQPIVCAATGKTVSVESLVRWNSVRYGEIMPTEFISVAEENGDIVELGYHVLVLACEFLNQYREAHSRVIKASVNVSVIQLMQPDFVAHFLAIVRHYQLQPENLTIEMTESVILESNPFAVQQLLALDEAGFTISLDDFGSGYTSFNTFFSIPFTQLKLDRAIIKKMEANSAVRAYVKFLVSMCNEKGITVVAEGIEDYAQAERVKEAGVDLIQGFYFHKPKSGKAIIESETV</sequence>
<dbReference type="InterPro" id="IPR000014">
    <property type="entry name" value="PAS"/>
</dbReference>
<dbReference type="Pfam" id="PF00990">
    <property type="entry name" value="GGDEF"/>
    <property type="match status" value="1"/>
</dbReference>
<comment type="caution">
    <text evidence="4">The sequence shown here is derived from an EMBL/GenBank/DDBJ whole genome shotgun (WGS) entry which is preliminary data.</text>
</comment>
<dbReference type="SMART" id="SM00086">
    <property type="entry name" value="PAC"/>
    <property type="match status" value="1"/>
</dbReference>
<name>A0ABR9BMS4_9GAMM</name>
<dbReference type="SUPFAM" id="SSF55073">
    <property type="entry name" value="Nucleotide cyclase"/>
    <property type="match status" value="1"/>
</dbReference>
<dbReference type="InterPro" id="IPR043128">
    <property type="entry name" value="Rev_trsase/Diguanyl_cyclase"/>
</dbReference>
<dbReference type="PROSITE" id="PS50887">
    <property type="entry name" value="GGDEF"/>
    <property type="match status" value="1"/>
</dbReference>
<dbReference type="Gene3D" id="3.20.20.450">
    <property type="entry name" value="EAL domain"/>
    <property type="match status" value="1"/>
</dbReference>
<evidence type="ECO:0000259" key="1">
    <source>
        <dbReference type="PROSITE" id="PS50113"/>
    </source>
</evidence>
<organism evidence="4 5">
    <name type="scientific">Photobacterium arenosum</name>
    <dbReference type="NCBI Taxonomy" id="2774143"/>
    <lineage>
        <taxon>Bacteria</taxon>
        <taxon>Pseudomonadati</taxon>
        <taxon>Pseudomonadota</taxon>
        <taxon>Gammaproteobacteria</taxon>
        <taxon>Vibrionales</taxon>
        <taxon>Vibrionaceae</taxon>
        <taxon>Photobacterium</taxon>
    </lineage>
</organism>
<keyword evidence="5" id="KW-1185">Reference proteome</keyword>
<dbReference type="InterPro" id="IPR001633">
    <property type="entry name" value="EAL_dom"/>
</dbReference>
<dbReference type="PROSITE" id="PS50883">
    <property type="entry name" value="EAL"/>
    <property type="match status" value="1"/>
</dbReference>
<dbReference type="InterPro" id="IPR013655">
    <property type="entry name" value="PAS_fold_3"/>
</dbReference>
<dbReference type="PROSITE" id="PS50113">
    <property type="entry name" value="PAC"/>
    <property type="match status" value="1"/>
</dbReference>
<dbReference type="InterPro" id="IPR000700">
    <property type="entry name" value="PAS-assoc_C"/>
</dbReference>
<dbReference type="CDD" id="cd00130">
    <property type="entry name" value="PAS"/>
    <property type="match status" value="1"/>
</dbReference>
<dbReference type="SMART" id="SM00267">
    <property type="entry name" value="GGDEF"/>
    <property type="match status" value="1"/>
</dbReference>
<dbReference type="SUPFAM" id="SSF141868">
    <property type="entry name" value="EAL domain-like"/>
    <property type="match status" value="1"/>
</dbReference>
<evidence type="ECO:0000259" key="3">
    <source>
        <dbReference type="PROSITE" id="PS50887"/>
    </source>
</evidence>
<evidence type="ECO:0000313" key="4">
    <source>
        <dbReference type="EMBL" id="MBD8513792.1"/>
    </source>
</evidence>
<dbReference type="Pfam" id="PF00563">
    <property type="entry name" value="EAL"/>
    <property type="match status" value="1"/>
</dbReference>
<dbReference type="NCBIfam" id="TIGR00229">
    <property type="entry name" value="sensory_box"/>
    <property type="match status" value="1"/>
</dbReference>
<protein>
    <submittedName>
        <fullName evidence="4">EAL domain-containing protein</fullName>
    </submittedName>
</protein>
<dbReference type="InterPro" id="IPR029787">
    <property type="entry name" value="Nucleotide_cyclase"/>
</dbReference>
<dbReference type="Proteomes" id="UP000649768">
    <property type="component" value="Unassembled WGS sequence"/>
</dbReference>